<feature type="compositionally biased region" description="Basic residues" evidence="3">
    <location>
        <begin position="446"/>
        <end position="455"/>
    </location>
</feature>
<dbReference type="InterPro" id="IPR011009">
    <property type="entry name" value="Kinase-like_dom_sf"/>
</dbReference>
<dbReference type="Pfam" id="PF00069">
    <property type="entry name" value="Pkinase"/>
    <property type="match status" value="1"/>
</dbReference>
<dbReference type="PROSITE" id="PS00108">
    <property type="entry name" value="PROTEIN_KINASE_ST"/>
    <property type="match status" value="1"/>
</dbReference>
<dbReference type="SUPFAM" id="SSF56112">
    <property type="entry name" value="Protein kinase-like (PK-like)"/>
    <property type="match status" value="1"/>
</dbReference>
<protein>
    <recommendedName>
        <fullName evidence="4">Protein kinase domain-containing protein</fullName>
    </recommendedName>
</protein>
<dbReference type="EMBL" id="CAIIXF020000012">
    <property type="protein sequence ID" value="CAH1801422.1"/>
    <property type="molecule type" value="Genomic_DNA"/>
</dbReference>
<name>A0A8S4Q7K2_OWEFU</name>
<evidence type="ECO:0000256" key="1">
    <source>
        <dbReference type="ARBA" id="ARBA00022741"/>
    </source>
</evidence>
<dbReference type="InterPro" id="IPR008271">
    <property type="entry name" value="Ser/Thr_kinase_AS"/>
</dbReference>
<dbReference type="GO" id="GO:0005524">
    <property type="term" value="F:ATP binding"/>
    <property type="evidence" value="ECO:0007669"/>
    <property type="project" value="UniProtKB-KW"/>
</dbReference>
<dbReference type="GO" id="GO:0005737">
    <property type="term" value="C:cytoplasm"/>
    <property type="evidence" value="ECO:0007669"/>
    <property type="project" value="TreeGrafter"/>
</dbReference>
<comment type="caution">
    <text evidence="5">The sequence shown here is derived from an EMBL/GenBank/DDBJ whole genome shotgun (WGS) entry which is preliminary data.</text>
</comment>
<accession>A0A8S4Q7K2</accession>
<reference evidence="5" key="1">
    <citation type="submission" date="2022-03" db="EMBL/GenBank/DDBJ databases">
        <authorList>
            <person name="Martin C."/>
        </authorList>
    </citation>
    <scope>NUCLEOTIDE SEQUENCE</scope>
</reference>
<dbReference type="AlphaFoldDB" id="A0A8S4Q7K2"/>
<evidence type="ECO:0000313" key="6">
    <source>
        <dbReference type="Proteomes" id="UP000749559"/>
    </source>
</evidence>
<feature type="domain" description="Protein kinase" evidence="4">
    <location>
        <begin position="46"/>
        <end position="331"/>
    </location>
</feature>
<evidence type="ECO:0000259" key="4">
    <source>
        <dbReference type="PROSITE" id="PS50011"/>
    </source>
</evidence>
<keyword evidence="1" id="KW-0547">Nucleotide-binding</keyword>
<dbReference type="Proteomes" id="UP000749559">
    <property type="component" value="Unassembled WGS sequence"/>
</dbReference>
<dbReference type="GO" id="GO:0000226">
    <property type="term" value="P:microtubule cytoskeleton organization"/>
    <property type="evidence" value="ECO:0007669"/>
    <property type="project" value="TreeGrafter"/>
</dbReference>
<dbReference type="FunFam" id="1.10.510.10:FF:000571">
    <property type="entry name" value="Maternal embryonic leucine zipper kinase"/>
    <property type="match status" value="1"/>
</dbReference>
<feature type="region of interest" description="Disordered" evidence="3">
    <location>
        <begin position="438"/>
        <end position="520"/>
    </location>
</feature>
<evidence type="ECO:0000256" key="2">
    <source>
        <dbReference type="ARBA" id="ARBA00022840"/>
    </source>
</evidence>
<sequence length="682" mass="78072">MATRTRRPNSSTTRRAMLTLAAFQKETQLDHENALESAECMCKGYKLLKTVLGTGAYAKVKLGEVLDCGKRRIKDIDWTAIDGKITVALKIVNKRDIPKDYYIKFLSRELDAMRSIPPHKNMVRMYDCFETPSFMYMVLERCDGGDLLTNINAVSAEGPFKGLGEATSKKYFMQLASAVAHCHRHGFVHRDLKCENILIDNEKNIKLTDFGFACRIKAWRSDVTVGEYKALLKTWCGSYAYACPEIIQNQNYDGELADVWSIGVVLCAMLNGKLPFDDTKVPQTIDDDMRLQRITFQKHISLDCIRFCRKILQHNPRKRPKVCDILKEPWITGIQPHVGLQYKSRCYSLTPKVDIRSHGAYRRKMKTPPPQSCLSPQRKLTTVITRHDLAETITMKCLQDGSDIHKTPVEMRTDKMKPHPPLTTGLHKKFEHCGESIEKASNNSHNRSKSRRFSKSARDTTEGVSKQLETPVPNNLSTAKNELGTNVFIFDPGNSNRKSKTPSQMQKPSYDKKESKPRSTLTQCLDDVHPIQQMNKVPMATRMAPPIHLDVHKGHTRKEMNLVAYNASVSTCPMKITNALPFRKCGRTSPIKKIQHNETERLVLYSNKKSRFCSPYHPESEPKLQNTFTEKRWSKKNLIPAKNNERKMSKKAQRYTSKSYHLPIYSELTVHQTQYMMPPVEK</sequence>
<dbReference type="Gene3D" id="1.10.510.10">
    <property type="entry name" value="Transferase(Phosphotransferase) domain 1"/>
    <property type="match status" value="1"/>
</dbReference>
<dbReference type="SMART" id="SM00220">
    <property type="entry name" value="S_TKc"/>
    <property type="match status" value="1"/>
</dbReference>
<dbReference type="PANTHER" id="PTHR24346:SF84">
    <property type="entry name" value="TESTIS SPECIFIC SERINE KINASE 5"/>
    <property type="match status" value="1"/>
</dbReference>
<dbReference type="GO" id="GO:0050321">
    <property type="term" value="F:tau-protein kinase activity"/>
    <property type="evidence" value="ECO:0007669"/>
    <property type="project" value="TreeGrafter"/>
</dbReference>
<proteinExistence type="predicted"/>
<dbReference type="GO" id="GO:0035556">
    <property type="term" value="P:intracellular signal transduction"/>
    <property type="evidence" value="ECO:0007669"/>
    <property type="project" value="TreeGrafter"/>
</dbReference>
<dbReference type="PANTHER" id="PTHR24346">
    <property type="entry name" value="MAP/MICROTUBULE AFFINITY-REGULATING KINASE"/>
    <property type="match status" value="1"/>
</dbReference>
<dbReference type="PROSITE" id="PS50011">
    <property type="entry name" value="PROTEIN_KINASE_DOM"/>
    <property type="match status" value="1"/>
</dbReference>
<feature type="compositionally biased region" description="Polar residues" evidence="3">
    <location>
        <begin position="462"/>
        <end position="484"/>
    </location>
</feature>
<evidence type="ECO:0000256" key="3">
    <source>
        <dbReference type="SAM" id="MobiDB-lite"/>
    </source>
</evidence>
<gene>
    <name evidence="5" type="ORF">OFUS_LOCUS25213</name>
</gene>
<dbReference type="OrthoDB" id="193931at2759"/>
<dbReference type="InterPro" id="IPR000719">
    <property type="entry name" value="Prot_kinase_dom"/>
</dbReference>
<evidence type="ECO:0000313" key="5">
    <source>
        <dbReference type="EMBL" id="CAH1801422.1"/>
    </source>
</evidence>
<feature type="compositionally biased region" description="Polar residues" evidence="3">
    <location>
        <begin position="493"/>
        <end position="507"/>
    </location>
</feature>
<keyword evidence="2" id="KW-0067">ATP-binding</keyword>
<keyword evidence="6" id="KW-1185">Reference proteome</keyword>
<organism evidence="5 6">
    <name type="scientific">Owenia fusiformis</name>
    <name type="common">Polychaete worm</name>
    <dbReference type="NCBI Taxonomy" id="6347"/>
    <lineage>
        <taxon>Eukaryota</taxon>
        <taxon>Metazoa</taxon>
        <taxon>Spiralia</taxon>
        <taxon>Lophotrochozoa</taxon>
        <taxon>Annelida</taxon>
        <taxon>Polychaeta</taxon>
        <taxon>Sedentaria</taxon>
        <taxon>Canalipalpata</taxon>
        <taxon>Sabellida</taxon>
        <taxon>Oweniida</taxon>
        <taxon>Oweniidae</taxon>
        <taxon>Owenia</taxon>
    </lineage>
</organism>